<dbReference type="Gene3D" id="3.40.50.150">
    <property type="entry name" value="Vaccinia Virus protein VP39"/>
    <property type="match status" value="1"/>
</dbReference>
<dbReference type="EMBL" id="SRXW01000001">
    <property type="protein sequence ID" value="TGY90337.1"/>
    <property type="molecule type" value="Genomic_DNA"/>
</dbReference>
<dbReference type="RefSeq" id="WP_135994835.1">
    <property type="nucleotide sequence ID" value="NZ_CP071057.1"/>
</dbReference>
<dbReference type="PIRSF" id="PIRSF031679">
    <property type="entry name" value="Mtase_Alr7345_prd"/>
    <property type="match status" value="1"/>
</dbReference>
<dbReference type="GO" id="GO:0008168">
    <property type="term" value="F:methyltransferase activity"/>
    <property type="evidence" value="ECO:0007669"/>
    <property type="project" value="UniProtKB-KW"/>
</dbReference>
<gene>
    <name evidence="2" type="ORF">E5163_04215</name>
</gene>
<name>A0A4S2H3Y2_9PROT</name>
<dbReference type="InterPro" id="IPR029063">
    <property type="entry name" value="SAM-dependent_MTases_sf"/>
</dbReference>
<dbReference type="AlphaFoldDB" id="A0A4S2H3Y2"/>
<keyword evidence="3" id="KW-1185">Reference proteome</keyword>
<dbReference type="InterPro" id="IPR016980">
    <property type="entry name" value="S-AdoMet-dep_MeTrfase_Alr7345"/>
</dbReference>
<evidence type="ECO:0000313" key="3">
    <source>
        <dbReference type="Proteomes" id="UP000308054"/>
    </source>
</evidence>
<reference evidence="2 3" key="1">
    <citation type="journal article" date="2017" name="Int. J. Syst. Evol. Microbiol.">
        <title>Marinicauda algicola sp. nov., isolated from a marine red alga Rhodosorus marinus.</title>
        <authorList>
            <person name="Jeong S.E."/>
            <person name="Jeon S.H."/>
            <person name="Chun B.H."/>
            <person name="Kim D.W."/>
            <person name="Jeon C.O."/>
        </authorList>
    </citation>
    <scope>NUCLEOTIDE SEQUENCE [LARGE SCALE GENOMIC DNA]</scope>
    <source>
        <strain evidence="2 3">JCM 31718</strain>
    </source>
</reference>
<feature type="compositionally biased region" description="Low complexity" evidence="1">
    <location>
        <begin position="28"/>
        <end position="42"/>
    </location>
</feature>
<keyword evidence="2" id="KW-0489">Methyltransferase</keyword>
<feature type="region of interest" description="Disordered" evidence="1">
    <location>
        <begin position="20"/>
        <end position="42"/>
    </location>
</feature>
<keyword evidence="2" id="KW-0808">Transferase</keyword>
<evidence type="ECO:0000256" key="1">
    <source>
        <dbReference type="SAM" id="MobiDB-lite"/>
    </source>
</evidence>
<evidence type="ECO:0000313" key="2">
    <source>
        <dbReference type="EMBL" id="TGY90337.1"/>
    </source>
</evidence>
<comment type="caution">
    <text evidence="2">The sequence shown here is derived from an EMBL/GenBank/DDBJ whole genome shotgun (WGS) entry which is preliminary data.</text>
</comment>
<dbReference type="SUPFAM" id="SSF53335">
    <property type="entry name" value="S-adenosyl-L-methionine-dependent methyltransferases"/>
    <property type="match status" value="1"/>
</dbReference>
<accession>A0A4S2H3Y2</accession>
<dbReference type="Proteomes" id="UP000308054">
    <property type="component" value="Unassembled WGS sequence"/>
</dbReference>
<dbReference type="OrthoDB" id="9801692at2"/>
<proteinExistence type="predicted"/>
<dbReference type="PROSITE" id="PS51257">
    <property type="entry name" value="PROKAR_LIPOPROTEIN"/>
    <property type="match status" value="1"/>
</dbReference>
<sequence length="311" mass="33120">MRHATSLIALSLLLSACGGGEEEPAAPPAGDEAAPEAVAEPAAGAEAGTLEWAVEGAWRGEQAARDEWRNPRETLEFFNIDPSGTVVEIWPAAGWYTQILAPWIAANGGTYVAAYFPTGGEERLERFRDEYIARFSDPLYGTVQMTEFGPETGPILPPESADAILTFRNVHNWMARGFAEKAFADFYAALKPGGVLGVVEHRLPASVEQDPRAASGYVQQDYVIALAQEAGFELAAASEINANPADTADHPFGVWTLPPVSRVAAPGEQPAADFDPAPYQAIGESDRMTLRFVKPAAEAESDAGEEDGGNG</sequence>
<dbReference type="GO" id="GO:0032259">
    <property type="term" value="P:methylation"/>
    <property type="evidence" value="ECO:0007669"/>
    <property type="project" value="UniProtKB-KW"/>
</dbReference>
<protein>
    <submittedName>
        <fullName evidence="2">Methyltransferase</fullName>
    </submittedName>
</protein>
<organism evidence="2 3">
    <name type="scientific">Marinicauda algicola</name>
    <dbReference type="NCBI Taxonomy" id="2029849"/>
    <lineage>
        <taxon>Bacteria</taxon>
        <taxon>Pseudomonadati</taxon>
        <taxon>Pseudomonadota</taxon>
        <taxon>Alphaproteobacteria</taxon>
        <taxon>Maricaulales</taxon>
        <taxon>Maricaulaceae</taxon>
        <taxon>Marinicauda</taxon>
    </lineage>
</organism>